<dbReference type="EMBL" id="CP002606">
    <property type="protein sequence ID" value="AEA33010.1"/>
    <property type="molecule type" value="Genomic_DNA"/>
</dbReference>
<feature type="site" description="Important for catalytic activity" evidence="7">
    <location>
        <position position="220"/>
    </location>
</feature>
<dbReference type="Gene3D" id="3.30.160.60">
    <property type="entry name" value="Classic Zinc Finger"/>
    <property type="match status" value="1"/>
</dbReference>
<dbReference type="GO" id="GO:0008932">
    <property type="term" value="F:lytic endotransglycosylase activity"/>
    <property type="evidence" value="ECO:0007669"/>
    <property type="project" value="UniProtKB-UniRule"/>
</dbReference>
<feature type="transmembrane region" description="Helical" evidence="7">
    <location>
        <begin position="7"/>
        <end position="27"/>
    </location>
</feature>
<dbReference type="GO" id="GO:0005886">
    <property type="term" value="C:plasma membrane"/>
    <property type="evidence" value="ECO:0007669"/>
    <property type="project" value="UniProtKB-SubCell"/>
</dbReference>
<dbReference type="HAMAP" id="MF_02065">
    <property type="entry name" value="MltG"/>
    <property type="match status" value="1"/>
</dbReference>
<evidence type="ECO:0000256" key="7">
    <source>
        <dbReference type="HAMAP-Rule" id="MF_02065"/>
    </source>
</evidence>
<keyword evidence="3 7" id="KW-1133">Transmembrane helix</keyword>
<accession>F2LWN2</accession>
<dbReference type="NCBIfam" id="TIGR00247">
    <property type="entry name" value="endolytic transglycosylase MltG"/>
    <property type="match status" value="1"/>
</dbReference>
<gene>
    <name evidence="7" type="primary">mltG</name>
    <name evidence="8" type="ordered locus">Hipma_0027</name>
</gene>
<dbReference type="Proteomes" id="UP000008139">
    <property type="component" value="Chromosome"/>
</dbReference>
<evidence type="ECO:0000256" key="2">
    <source>
        <dbReference type="ARBA" id="ARBA00022692"/>
    </source>
</evidence>
<evidence type="ECO:0000256" key="3">
    <source>
        <dbReference type="ARBA" id="ARBA00022989"/>
    </source>
</evidence>
<dbReference type="KEGG" id="hmr:Hipma_0027"/>
<evidence type="ECO:0000256" key="5">
    <source>
        <dbReference type="ARBA" id="ARBA00023239"/>
    </source>
</evidence>
<sequence>MSFLKKLLIANISISLIVIAFIIFTIFKFNNFLKTKPSQTHKPIYLEIHKNQPVKSIIKELKSNGLLIRSDWFYYYLRLTGRARNIKAGVHLFYTDYTPKQILKELTNPELYTKKITIPEGLTLRKIASILNKNDFDGSKLLELSDNESFIKKCIDFPAKTLEGFFYPDTYYIAIKEKTETIALLACRRFRDVLKDISHKNKVEKSDYDKLIIASIIQKEATTTKDMQLVAGVIYNRLKKHMPLQMDSTTNLSNPFNTYKHVGLPVAPICNPGRDALFAAYNPKPTNYLYFISKKNGEMVFSKTLKEHNKNIRKYLR</sequence>
<dbReference type="EC" id="4.2.2.29" evidence="7"/>
<keyword evidence="9" id="KW-1185">Reference proteome</keyword>
<dbReference type="PANTHER" id="PTHR30518">
    <property type="entry name" value="ENDOLYTIC MUREIN TRANSGLYCOSYLASE"/>
    <property type="match status" value="1"/>
</dbReference>
<dbReference type="GO" id="GO:0009252">
    <property type="term" value="P:peptidoglycan biosynthetic process"/>
    <property type="evidence" value="ECO:0007669"/>
    <property type="project" value="UniProtKB-UniRule"/>
</dbReference>
<evidence type="ECO:0000256" key="6">
    <source>
        <dbReference type="ARBA" id="ARBA00023316"/>
    </source>
</evidence>
<dbReference type="GO" id="GO:0071555">
    <property type="term" value="P:cell wall organization"/>
    <property type="evidence" value="ECO:0007669"/>
    <property type="project" value="UniProtKB-KW"/>
</dbReference>
<dbReference type="CDD" id="cd08010">
    <property type="entry name" value="MltG_like"/>
    <property type="match status" value="1"/>
</dbReference>
<dbReference type="FunCoup" id="F2LWN2">
    <property type="interactions" value="243"/>
</dbReference>
<dbReference type="HOGENOM" id="CLU_025574_2_0_7"/>
<protein>
    <recommendedName>
        <fullName evidence="7">Endolytic murein transglycosylase</fullName>
        <ecNumber evidence="7">4.2.2.29</ecNumber>
    </recommendedName>
    <alternativeName>
        <fullName evidence="7">Peptidoglycan lytic transglycosylase</fullName>
    </alternativeName>
    <alternativeName>
        <fullName evidence="7">Peptidoglycan polymerization terminase</fullName>
    </alternativeName>
</protein>
<keyword evidence="5 7" id="KW-0456">Lyase</keyword>
<keyword evidence="1 7" id="KW-1003">Cell membrane</keyword>
<dbReference type="Pfam" id="PF02618">
    <property type="entry name" value="YceG"/>
    <property type="match status" value="1"/>
</dbReference>
<keyword evidence="6 7" id="KW-0961">Cell wall biogenesis/degradation</keyword>
<name>F2LWN2_HIPMA</name>
<dbReference type="RefSeq" id="WP_013681055.1">
    <property type="nucleotide sequence ID" value="NC_015318.1"/>
</dbReference>
<comment type="catalytic activity">
    <reaction evidence="7">
        <text>a peptidoglycan chain = a peptidoglycan chain with N-acetyl-1,6-anhydromuramyl-[peptide] at the reducing end + a peptidoglycan chain with N-acetylglucosamine at the non-reducing end.</text>
        <dbReference type="EC" id="4.2.2.29"/>
    </reaction>
</comment>
<dbReference type="STRING" id="760142.Hipma_0027"/>
<reference evidence="9" key="2">
    <citation type="submission" date="2011-03" db="EMBL/GenBank/DDBJ databases">
        <title>The complete genome of Hippea maritima DSM 10411.</title>
        <authorList>
            <consortium name="US DOE Joint Genome Institute (JGI-PGF)"/>
            <person name="Lucas S."/>
            <person name="Copeland A."/>
            <person name="Lapidus A."/>
            <person name="Bruce D."/>
            <person name="Goodwin L."/>
            <person name="Pitluck S."/>
            <person name="Peters L."/>
            <person name="Kyrpides N."/>
            <person name="Mavromatis K."/>
            <person name="Pagani I."/>
            <person name="Ivanova N."/>
            <person name="Mikhailova N."/>
            <person name="Lu M."/>
            <person name="Detter J.C."/>
            <person name="Tapia R."/>
            <person name="Han C."/>
            <person name="Land M."/>
            <person name="Hauser L."/>
            <person name="Markowitz V."/>
            <person name="Cheng J.-F."/>
            <person name="Hugenholtz P."/>
            <person name="Woyke T."/>
            <person name="Wu D."/>
            <person name="Spring S."/>
            <person name="Schroeder M."/>
            <person name="Brambilla E."/>
            <person name="Klenk H.-P."/>
            <person name="Eisen J.A."/>
        </authorList>
    </citation>
    <scope>NUCLEOTIDE SEQUENCE [LARGE SCALE GENOMIC DNA]</scope>
    <source>
        <strain evidence="9">ATCC 700847 / DSM 10411 / MH2</strain>
    </source>
</reference>
<comment type="similarity">
    <text evidence="7">Belongs to the transglycosylase MltG family.</text>
</comment>
<comment type="function">
    <text evidence="7">Functions as a peptidoglycan terminase that cleaves nascent peptidoglycan strands endolytically to terminate their elongation.</text>
</comment>
<evidence type="ECO:0000256" key="1">
    <source>
        <dbReference type="ARBA" id="ARBA00022475"/>
    </source>
</evidence>
<reference evidence="8 9" key="1">
    <citation type="journal article" date="2011" name="Stand. Genomic Sci.">
        <title>Complete genome sequence of the thermophilic sulfur-reducer Hippea maritima type strain (MH(2)).</title>
        <authorList>
            <person name="Huntemann M."/>
            <person name="Lu M."/>
            <person name="Nolan M."/>
            <person name="Lapidus A."/>
            <person name="Lucas S."/>
            <person name="Hammon N."/>
            <person name="Deshpande S."/>
            <person name="Cheng J.F."/>
            <person name="Tapia R."/>
            <person name="Han C."/>
            <person name="Goodwin L."/>
            <person name="Pitluck S."/>
            <person name="Liolios K."/>
            <person name="Pagani I."/>
            <person name="Ivanova N."/>
            <person name="Ovchinikova G."/>
            <person name="Pati A."/>
            <person name="Chen A."/>
            <person name="Palaniappan K."/>
            <person name="Land M."/>
            <person name="Hauser L."/>
            <person name="Jeffries C.D."/>
            <person name="Detter J.C."/>
            <person name="Brambilla E.M."/>
            <person name="Rohde M."/>
            <person name="Spring S."/>
            <person name="Goker M."/>
            <person name="Woyke T."/>
            <person name="Bristow J."/>
            <person name="Eisen J.A."/>
            <person name="Markowitz V."/>
            <person name="Hugenholtz P."/>
            <person name="Kyrpides N.C."/>
            <person name="Klenk H.P."/>
            <person name="Mavromatis K."/>
        </authorList>
    </citation>
    <scope>NUCLEOTIDE SEQUENCE [LARGE SCALE GENOMIC DNA]</scope>
    <source>
        <strain evidence="9">ATCC 700847 / DSM 10411 / MH2</strain>
    </source>
</reference>
<proteinExistence type="inferred from homology"/>
<keyword evidence="7" id="KW-0997">Cell inner membrane</keyword>
<evidence type="ECO:0000313" key="9">
    <source>
        <dbReference type="Proteomes" id="UP000008139"/>
    </source>
</evidence>
<evidence type="ECO:0000256" key="4">
    <source>
        <dbReference type="ARBA" id="ARBA00023136"/>
    </source>
</evidence>
<dbReference type="Gene3D" id="3.30.1490.480">
    <property type="entry name" value="Endolytic murein transglycosylase"/>
    <property type="match status" value="1"/>
</dbReference>
<dbReference type="PANTHER" id="PTHR30518:SF2">
    <property type="entry name" value="ENDOLYTIC MUREIN TRANSGLYCOSYLASE"/>
    <property type="match status" value="1"/>
</dbReference>
<dbReference type="AlphaFoldDB" id="F2LWN2"/>
<comment type="subcellular location">
    <subcellularLocation>
        <location evidence="7">Cell inner membrane</location>
        <topology evidence="7">Single-pass membrane protein</topology>
    </subcellularLocation>
</comment>
<dbReference type="eggNOG" id="COG1559">
    <property type="taxonomic scope" value="Bacteria"/>
</dbReference>
<evidence type="ECO:0000313" key="8">
    <source>
        <dbReference type="EMBL" id="AEA33010.1"/>
    </source>
</evidence>
<organism evidence="8 9">
    <name type="scientific">Hippea maritima (strain ATCC 700847 / DSM 10411 / MH2)</name>
    <dbReference type="NCBI Taxonomy" id="760142"/>
    <lineage>
        <taxon>Bacteria</taxon>
        <taxon>Pseudomonadati</taxon>
        <taxon>Campylobacterota</taxon>
        <taxon>Desulfurellia</taxon>
        <taxon>Desulfurellales</taxon>
        <taxon>Hippeaceae</taxon>
        <taxon>Hippea</taxon>
    </lineage>
</organism>
<keyword evidence="2 7" id="KW-0812">Transmembrane</keyword>
<dbReference type="InterPro" id="IPR003770">
    <property type="entry name" value="MLTG-like"/>
</dbReference>
<keyword evidence="4 7" id="KW-0472">Membrane</keyword>
<dbReference type="InParanoid" id="F2LWN2"/>
<dbReference type="OrthoDB" id="9814591at2"/>